<dbReference type="EMBL" id="HBGU01080656">
    <property type="protein sequence ID" value="CAD9547942.1"/>
    <property type="molecule type" value="Transcribed_RNA"/>
</dbReference>
<evidence type="ECO:0000256" key="3">
    <source>
        <dbReference type="ARBA" id="ARBA00023242"/>
    </source>
</evidence>
<evidence type="ECO:0000256" key="2">
    <source>
        <dbReference type="ARBA" id="ARBA00023163"/>
    </source>
</evidence>
<dbReference type="GO" id="GO:0003700">
    <property type="term" value="F:DNA-binding transcription factor activity"/>
    <property type="evidence" value="ECO:0007669"/>
    <property type="project" value="InterPro"/>
</dbReference>
<dbReference type="Gene3D" id="1.10.10.60">
    <property type="entry name" value="Homeodomain-like"/>
    <property type="match status" value="1"/>
</dbReference>
<feature type="region of interest" description="Disordered" evidence="4">
    <location>
        <begin position="194"/>
        <end position="336"/>
    </location>
</feature>
<feature type="region of interest" description="Disordered" evidence="4">
    <location>
        <begin position="1"/>
        <end position="52"/>
    </location>
</feature>
<proteinExistence type="predicted"/>
<evidence type="ECO:0000256" key="4">
    <source>
        <dbReference type="SAM" id="MobiDB-lite"/>
    </source>
</evidence>
<feature type="compositionally biased region" description="Basic and acidic residues" evidence="4">
    <location>
        <begin position="23"/>
        <end position="32"/>
    </location>
</feature>
<dbReference type="AlphaFoldDB" id="A0A7S2JHF1"/>
<evidence type="ECO:0008006" key="6">
    <source>
        <dbReference type="Google" id="ProtNLM"/>
    </source>
</evidence>
<feature type="region of interest" description="Disordered" evidence="4">
    <location>
        <begin position="410"/>
        <end position="471"/>
    </location>
</feature>
<name>A0A7S2JHF1_9EUKA</name>
<sequence>MSTLDMFTGDREWKPPGDAPDGPGHDGGDTRDAMAPAGDMKMPAQALLGGQRYPVQLEERLLAPYRRRQQQTHGNEGGGGGSTARDAAAETGCSSNVDPGDDQALADPGRRMLQPQQALQLQQLYWWRLLQQQAQQVQQVQKQQQRDGSSDAESKRRLEEQLEQQHLTQQALFRQVQQYQLYLQLQQQQATAAASMREQQGQPQKSEQDSEGHGQQPDAHQQPPTLPPRPQSVQHQEHPPQRWQHQQQQQQQQHPTHHQPYEPHHPQHQRRQQQEAPPQALPHFEDPRQTTRPPAHYWRGGEEDVASVADDRLSSERGSSMCSGAPASAPDYSDPSSSASAAAMRAAHPLLAAYMQQLSGTHGGMGSSCSSRGGREISALSSQWPAQYSQWPVAATDQWDAFGMAAHHSSASKGASSMNGSQPATAPYGRASLRGRSSRDGSTEGGGSSSGRGSSGRGGAGGARRGMKRPAEDGWGAAALESSSLTSDAVPTAAGRLQDVGDEEDGAEKKARFVWSAEIHERFCEAVHTLGVDDAKPQAIAALMQSSEPNSEGPTRQNIKSHLQKYRLLLAKRREQNGTGSDSPVHTYGRRAQREAAQAERGRQEVPRGRGLVRGREQKPRQHHGDRGDGAGAVTRSPSDDAGLSANSGTAEFSAAVNVLGDDIDFDLGMLHDQLAHDQTLEGGLQGVFGMNGTFDLAEMTDSSG</sequence>
<reference evidence="5" key="1">
    <citation type="submission" date="2021-01" db="EMBL/GenBank/DDBJ databases">
        <authorList>
            <person name="Corre E."/>
            <person name="Pelletier E."/>
            <person name="Niang G."/>
            <person name="Scheremetjew M."/>
            <person name="Finn R."/>
            <person name="Kale V."/>
            <person name="Holt S."/>
            <person name="Cochrane G."/>
            <person name="Meng A."/>
            <person name="Brown T."/>
            <person name="Cohen L."/>
        </authorList>
    </citation>
    <scope>NUCLEOTIDE SEQUENCE</scope>
    <source>
        <strain evidence="5">UTEX LB 985</strain>
    </source>
</reference>
<dbReference type="NCBIfam" id="TIGR01557">
    <property type="entry name" value="myb_SHAQKYF"/>
    <property type="match status" value="1"/>
</dbReference>
<feature type="compositionally biased region" description="Basic and acidic residues" evidence="4">
    <location>
        <begin position="592"/>
        <end position="629"/>
    </location>
</feature>
<evidence type="ECO:0000256" key="1">
    <source>
        <dbReference type="ARBA" id="ARBA00023015"/>
    </source>
</evidence>
<dbReference type="SUPFAM" id="SSF46689">
    <property type="entry name" value="Homeodomain-like"/>
    <property type="match status" value="1"/>
</dbReference>
<dbReference type="InterPro" id="IPR006447">
    <property type="entry name" value="Myb_dom_plants"/>
</dbReference>
<dbReference type="PANTHER" id="PTHR31442:SF29">
    <property type="entry name" value="HOMEODOMAIN-LIKE SUPERFAMILY PROTEIN"/>
    <property type="match status" value="1"/>
</dbReference>
<feature type="region of interest" description="Disordered" evidence="4">
    <location>
        <begin position="69"/>
        <end position="102"/>
    </location>
</feature>
<feature type="compositionally biased region" description="Low complexity" evidence="4">
    <location>
        <begin position="241"/>
        <end position="254"/>
    </location>
</feature>
<dbReference type="FunFam" id="1.10.10.60:FF:000007">
    <property type="entry name" value="Two-component response regulator"/>
    <property type="match status" value="1"/>
</dbReference>
<keyword evidence="1" id="KW-0805">Transcription regulation</keyword>
<feature type="compositionally biased region" description="Basic and acidic residues" evidence="4">
    <location>
        <begin position="144"/>
        <end position="160"/>
    </location>
</feature>
<dbReference type="GO" id="GO:0003677">
    <property type="term" value="F:DNA binding"/>
    <property type="evidence" value="ECO:0007669"/>
    <property type="project" value="InterPro"/>
</dbReference>
<feature type="compositionally biased region" description="Low complexity" evidence="4">
    <location>
        <begin position="323"/>
        <end position="336"/>
    </location>
</feature>
<accession>A0A7S2JHF1</accession>
<evidence type="ECO:0000313" key="5">
    <source>
        <dbReference type="EMBL" id="CAD9547942.1"/>
    </source>
</evidence>
<keyword evidence="3" id="KW-0539">Nucleus</keyword>
<feature type="region of interest" description="Disordered" evidence="4">
    <location>
        <begin position="573"/>
        <end position="647"/>
    </location>
</feature>
<organism evidence="5">
    <name type="scientific">Haptolina brevifila</name>
    <dbReference type="NCBI Taxonomy" id="156173"/>
    <lineage>
        <taxon>Eukaryota</taxon>
        <taxon>Haptista</taxon>
        <taxon>Haptophyta</taxon>
        <taxon>Prymnesiophyceae</taxon>
        <taxon>Prymnesiales</taxon>
        <taxon>Prymnesiaceae</taxon>
        <taxon>Haptolina</taxon>
    </lineage>
</organism>
<gene>
    <name evidence="5" type="ORF">CBRE1094_LOCUS44053</name>
</gene>
<dbReference type="PANTHER" id="PTHR31442">
    <property type="entry name" value="HOMEODOMAIN-LIKE SUPERFAMILY PROTEIN-RELATED"/>
    <property type="match status" value="1"/>
</dbReference>
<dbReference type="InterPro" id="IPR009057">
    <property type="entry name" value="Homeodomain-like_sf"/>
</dbReference>
<keyword evidence="2" id="KW-0804">Transcription</keyword>
<feature type="compositionally biased region" description="Gly residues" evidence="4">
    <location>
        <begin position="443"/>
        <end position="464"/>
    </location>
</feature>
<dbReference type="InterPro" id="IPR044841">
    <property type="entry name" value="LUX/BOA-like"/>
</dbReference>
<feature type="region of interest" description="Disordered" evidence="4">
    <location>
        <begin position="141"/>
        <end position="160"/>
    </location>
</feature>
<feature type="compositionally biased region" description="Low complexity" evidence="4">
    <location>
        <begin position="410"/>
        <end position="421"/>
    </location>
</feature>
<protein>
    <recommendedName>
        <fullName evidence="6">HTH myb-type domain-containing protein</fullName>
    </recommendedName>
</protein>